<sequence>MGDKDAIKTLQEKLRKTLSFQERVKAELAAAALEKEERERQEQG</sequence>
<reference evidence="1" key="1">
    <citation type="journal article" date="2015" name="Nature">
        <title>Complex archaea that bridge the gap between prokaryotes and eukaryotes.</title>
        <authorList>
            <person name="Spang A."/>
            <person name="Saw J.H."/>
            <person name="Jorgensen S.L."/>
            <person name="Zaremba-Niedzwiedzka K."/>
            <person name="Martijn J."/>
            <person name="Lind A.E."/>
            <person name="van Eijk R."/>
            <person name="Schleper C."/>
            <person name="Guy L."/>
            <person name="Ettema T.J."/>
        </authorList>
    </citation>
    <scope>NUCLEOTIDE SEQUENCE</scope>
</reference>
<dbReference type="AlphaFoldDB" id="A0A0F8ZV03"/>
<proteinExistence type="predicted"/>
<accession>A0A0F8ZV03</accession>
<name>A0A0F8ZV03_9ZZZZ</name>
<dbReference type="EMBL" id="LAZR01045934">
    <property type="protein sequence ID" value="KKK97697.1"/>
    <property type="molecule type" value="Genomic_DNA"/>
</dbReference>
<protein>
    <submittedName>
        <fullName evidence="1">Uncharacterized protein</fullName>
    </submittedName>
</protein>
<evidence type="ECO:0000313" key="1">
    <source>
        <dbReference type="EMBL" id="KKK97697.1"/>
    </source>
</evidence>
<comment type="caution">
    <text evidence="1">The sequence shown here is derived from an EMBL/GenBank/DDBJ whole genome shotgun (WGS) entry which is preliminary data.</text>
</comment>
<organism evidence="1">
    <name type="scientific">marine sediment metagenome</name>
    <dbReference type="NCBI Taxonomy" id="412755"/>
    <lineage>
        <taxon>unclassified sequences</taxon>
        <taxon>metagenomes</taxon>
        <taxon>ecological metagenomes</taxon>
    </lineage>
</organism>
<gene>
    <name evidence="1" type="ORF">LCGC14_2650170</name>
</gene>